<dbReference type="SUPFAM" id="SSF51197">
    <property type="entry name" value="Clavaminate synthase-like"/>
    <property type="match status" value="1"/>
</dbReference>
<comment type="caution">
    <text evidence="5">The sequence shown here is derived from an EMBL/GenBank/DDBJ whole genome shotgun (WGS) entry which is preliminary data.</text>
</comment>
<keyword evidence="3" id="KW-0560">Oxidoreductase</keyword>
<keyword evidence="2" id="KW-0223">Dioxygenase</keyword>
<dbReference type="GO" id="GO:0016020">
    <property type="term" value="C:membrane"/>
    <property type="evidence" value="ECO:0007669"/>
    <property type="project" value="TreeGrafter"/>
</dbReference>
<evidence type="ECO:0000313" key="5">
    <source>
        <dbReference type="EMBL" id="MBB5291556.1"/>
    </source>
</evidence>
<evidence type="ECO:0000313" key="6">
    <source>
        <dbReference type="Proteomes" id="UP000566663"/>
    </source>
</evidence>
<dbReference type="AlphaFoldDB" id="A0A7W8MH28"/>
<dbReference type="EMBL" id="JACHFZ010000002">
    <property type="protein sequence ID" value="MBB5291556.1"/>
    <property type="molecule type" value="Genomic_DNA"/>
</dbReference>
<evidence type="ECO:0000256" key="1">
    <source>
        <dbReference type="ARBA" id="ARBA00007730"/>
    </source>
</evidence>
<dbReference type="Gene3D" id="1.25.40.10">
    <property type="entry name" value="Tetratricopeptide repeat domain"/>
    <property type="match status" value="1"/>
</dbReference>
<dbReference type="InterPro" id="IPR007803">
    <property type="entry name" value="Asp/Arg/Pro-Hydrxlase"/>
</dbReference>
<evidence type="ECO:0000256" key="2">
    <source>
        <dbReference type="ARBA" id="ARBA00022964"/>
    </source>
</evidence>
<dbReference type="InterPro" id="IPR011990">
    <property type="entry name" value="TPR-like_helical_dom_sf"/>
</dbReference>
<dbReference type="RefSeq" id="WP_183253119.1">
    <property type="nucleotide sequence ID" value="NZ_BAAAFF010000006.1"/>
</dbReference>
<dbReference type="SUPFAM" id="SSF48452">
    <property type="entry name" value="TPR-like"/>
    <property type="match status" value="1"/>
</dbReference>
<comment type="similarity">
    <text evidence="1">Belongs to the aspartyl/asparaginyl beta-hydroxylase family.</text>
</comment>
<dbReference type="InterPro" id="IPR051821">
    <property type="entry name" value="Asp/Asn_beta-hydroxylase"/>
</dbReference>
<proteinExistence type="inferred from homology"/>
<accession>A0A7W8MH28</accession>
<gene>
    <name evidence="5" type="ORF">HNQ67_001070</name>
</gene>
<organism evidence="5 6">
    <name type="scientific">Brevundimonas basaltis</name>
    <dbReference type="NCBI Taxonomy" id="472166"/>
    <lineage>
        <taxon>Bacteria</taxon>
        <taxon>Pseudomonadati</taxon>
        <taxon>Pseudomonadota</taxon>
        <taxon>Alphaproteobacteria</taxon>
        <taxon>Caulobacterales</taxon>
        <taxon>Caulobacteraceae</taxon>
        <taxon>Brevundimonas</taxon>
    </lineage>
</organism>
<dbReference type="InterPro" id="IPR027443">
    <property type="entry name" value="IPNS-like_sf"/>
</dbReference>
<protein>
    <submittedName>
        <fullName evidence="5">Aspartyl/asparaginyl beta-hydroxylase (Cupin superfamily)</fullName>
    </submittedName>
</protein>
<name>A0A7W8MH28_9CAUL</name>
<evidence type="ECO:0000259" key="4">
    <source>
        <dbReference type="Pfam" id="PF05118"/>
    </source>
</evidence>
<dbReference type="GO" id="GO:0051213">
    <property type="term" value="F:dioxygenase activity"/>
    <property type="evidence" value="ECO:0007669"/>
    <property type="project" value="UniProtKB-KW"/>
</dbReference>
<dbReference type="Pfam" id="PF05118">
    <property type="entry name" value="Asp_Arg_Hydrox"/>
    <property type="match status" value="1"/>
</dbReference>
<feature type="domain" description="Aspartyl/asparaginy/proline hydroxylase" evidence="4">
    <location>
        <begin position="204"/>
        <end position="363"/>
    </location>
</feature>
<keyword evidence="6" id="KW-1185">Reference proteome</keyword>
<reference evidence="5 6" key="1">
    <citation type="submission" date="2020-08" db="EMBL/GenBank/DDBJ databases">
        <title>Genomic Encyclopedia of Type Strains, Phase IV (KMG-IV): sequencing the most valuable type-strain genomes for metagenomic binning, comparative biology and taxonomic classification.</title>
        <authorList>
            <person name="Goeker M."/>
        </authorList>
    </citation>
    <scope>NUCLEOTIDE SEQUENCE [LARGE SCALE GENOMIC DNA]</scope>
    <source>
        <strain evidence="5 6">DSM 25335</strain>
    </source>
</reference>
<dbReference type="Gene3D" id="2.60.120.330">
    <property type="entry name" value="B-lactam Antibiotic, Isopenicillin N Synthase, Chain"/>
    <property type="match status" value="1"/>
</dbReference>
<dbReference type="Proteomes" id="UP000566663">
    <property type="component" value="Unassembled WGS sequence"/>
</dbReference>
<sequence length="391" mass="42577">MASTAPPIQLLQSAVAAYRAGDWASARARLDEAVASGADGDADAWALLAASCVRLGDHAAAGTAADRALVLNARSLRGALAKADVLAAQGAHREANFYFNAFVKLAGAAPSLPPDLAEGLRRARAAQDRIAAGMQGLLDGALEDAGYSAGASDRRFTHALDILTGRKQPYLQQPQALYYPELPNIQFYPRDQFPWMDAVEAATDDMTAELNAILEDRSAFAPYLQTQPGMPSRPDYPLVDSMDWSSCFLSKDGRETANAARCPRTMAALKDAPLCRVKARSPQIMFSQLKAGAHIQPHTGFVNTRLTCHLPLIVPPDCEFRVGNEVRAWERGKCWAFDDTIEHEARNGSDRARVVLIFDIWRPELSEEERALVATLLEAIDAYAPRTVSWD</sequence>
<evidence type="ECO:0000256" key="3">
    <source>
        <dbReference type="ARBA" id="ARBA00023002"/>
    </source>
</evidence>
<dbReference type="PANTHER" id="PTHR46332:SF5">
    <property type="entry name" value="ASPARTATE BETA-HYDROXYLASE DOMAIN CONTAINING 2"/>
    <property type="match status" value="1"/>
</dbReference>
<dbReference type="PANTHER" id="PTHR46332">
    <property type="entry name" value="ASPARTATE BETA-HYDROXYLASE DOMAIN-CONTAINING PROTEIN 2"/>
    <property type="match status" value="1"/>
</dbReference>